<accession>V6J115</accession>
<dbReference type="NCBIfam" id="NF038232">
    <property type="entry name" value="STM3845_fam"/>
    <property type="match status" value="1"/>
</dbReference>
<keyword evidence="2" id="KW-1185">Reference proteome</keyword>
<comment type="caution">
    <text evidence="1">The sequence shown here is derived from an EMBL/GenBank/DDBJ whole genome shotgun (WGS) entry which is preliminary data.</text>
</comment>
<dbReference type="RefSeq" id="WP_023508672.1">
    <property type="nucleotide sequence ID" value="NZ_AWTC01000001.1"/>
</dbReference>
<dbReference type="STRING" id="1395513.P343_01790"/>
<keyword evidence="1" id="KW-0012">Acyltransferase</keyword>
<keyword evidence="1" id="KW-0808">Transferase</keyword>
<dbReference type="OrthoDB" id="230260at2"/>
<dbReference type="InterPro" id="IPR049725">
    <property type="entry name" value="STM3845-like"/>
</dbReference>
<dbReference type="AlphaFoldDB" id="V6J115"/>
<name>V6J115_9BACL</name>
<evidence type="ECO:0000313" key="1">
    <source>
        <dbReference type="EMBL" id="EST13505.1"/>
    </source>
</evidence>
<dbReference type="EMBL" id="AWTC01000001">
    <property type="protein sequence ID" value="EST13505.1"/>
    <property type="molecule type" value="Genomic_DNA"/>
</dbReference>
<proteinExistence type="predicted"/>
<dbReference type="GO" id="GO:0016746">
    <property type="term" value="F:acyltransferase activity"/>
    <property type="evidence" value="ECO:0007669"/>
    <property type="project" value="UniProtKB-KW"/>
</dbReference>
<dbReference type="Proteomes" id="UP000018296">
    <property type="component" value="Unassembled WGS sequence"/>
</dbReference>
<sequence length="303" mass="35050">MSINNTVKKGVTKEIQNHLIRIYNDIFLALSDLSQVNIFLCGGASTSSKKSIRDLLRIELEKERFLKVLYPEDLLIDLLNRNKNKNLLELEGFLADNSDIICIISESPGSFAELGAFVTDATIKNKVVAVVQSSFKRAKSFIMLGPIRLLMNMDKNKVIFFKKNDLNGLKKDLMKNVIKPAKNKKDNIRLDSIFGVDRIILLINYFYTGVTSEFIRDCLNFLFKQYLNGSTNNLQVLYKSALKQLYKDKLIQKNSNSNSFVYELTKEGFKEIHFIMDNLYFHNSSRLFDELRFDIMTYSYYSQ</sequence>
<protein>
    <submittedName>
        <fullName evidence="1">UDP-3-O-(3-hydroxymyristoyl) glucosamine N-acyltransferase</fullName>
    </submittedName>
</protein>
<evidence type="ECO:0000313" key="2">
    <source>
        <dbReference type="Proteomes" id="UP000018296"/>
    </source>
</evidence>
<organism evidence="1 2">
    <name type="scientific">Sporolactobacillus laevolacticus DSM 442</name>
    <dbReference type="NCBI Taxonomy" id="1395513"/>
    <lineage>
        <taxon>Bacteria</taxon>
        <taxon>Bacillati</taxon>
        <taxon>Bacillota</taxon>
        <taxon>Bacilli</taxon>
        <taxon>Bacillales</taxon>
        <taxon>Sporolactobacillaceae</taxon>
        <taxon>Sporolactobacillus</taxon>
    </lineage>
</organism>
<reference evidence="1 2" key="1">
    <citation type="journal article" date="2013" name="Genome Announc.">
        <title>Genome Sequence of Sporolactobacillus laevolacticus DSM442, an Efficient Polymer-Grade D-Lactate Producer from Agricultural Waste Cottonseed as a Nitrogen Source.</title>
        <authorList>
            <person name="Wang H."/>
            <person name="Wang L."/>
            <person name="Ju J."/>
            <person name="Yu B."/>
            <person name="Ma Y."/>
        </authorList>
    </citation>
    <scope>NUCLEOTIDE SEQUENCE [LARGE SCALE GENOMIC DNA]</scope>
    <source>
        <strain evidence="1 2">DSM 442</strain>
    </source>
</reference>
<dbReference type="PATRIC" id="fig|1395513.3.peg.364"/>
<dbReference type="eggNOG" id="ENOG5032P9R">
    <property type="taxonomic scope" value="Bacteria"/>
</dbReference>
<gene>
    <name evidence="1" type="ORF">P343_01790</name>
</gene>